<protein>
    <submittedName>
        <fullName evidence="1">Uncharacterized protein</fullName>
    </submittedName>
</protein>
<reference evidence="1" key="1">
    <citation type="journal article" date="2020" name="mSystems">
        <title>Genome- and Community-Level Interaction Insights into Carbon Utilization and Element Cycling Functions of Hydrothermarchaeota in Hydrothermal Sediment.</title>
        <authorList>
            <person name="Zhou Z."/>
            <person name="Liu Y."/>
            <person name="Xu W."/>
            <person name="Pan J."/>
            <person name="Luo Z.H."/>
            <person name="Li M."/>
        </authorList>
    </citation>
    <scope>NUCLEOTIDE SEQUENCE [LARGE SCALE GENOMIC DNA]</scope>
    <source>
        <strain evidence="1">SpSt-732</strain>
    </source>
</reference>
<sequence length="292" mass="32185">MVRFLEKSENTSEAVVNALADKLSGKSSIAIVYCGTVEGLAKHLETILRISLGRANVMTMSGDYVHNTLLPYISDFVEHALLFSSPQSQGCVNRVRQALRLLGIDSYALLSKPLREATGYVVAEGGGAMELDDSLYRLSISLANIKLGLRIGAESRRIKRMEGETKLSNIAREVVELYSKAIEAAEKCSMVITTHSLVTVGEELSDLGYPHITVDKMSMYMRFANSAALFYTTAEEHIVREALSVTKAPPTPKLTHVKINTDPLTAPLYGLILVQYIRLRKTIATEERHVVI</sequence>
<gene>
    <name evidence="1" type="ORF">ENV14_08960</name>
</gene>
<organism evidence="1">
    <name type="scientific">Ignisphaera aggregans</name>
    <dbReference type="NCBI Taxonomy" id="334771"/>
    <lineage>
        <taxon>Archaea</taxon>
        <taxon>Thermoproteota</taxon>
        <taxon>Thermoprotei</taxon>
        <taxon>Desulfurococcales</taxon>
        <taxon>Desulfurococcaceae</taxon>
        <taxon>Ignisphaera</taxon>
    </lineage>
</organism>
<evidence type="ECO:0000313" key="1">
    <source>
        <dbReference type="EMBL" id="HGI88495.1"/>
    </source>
</evidence>
<comment type="caution">
    <text evidence="1">The sequence shown here is derived from an EMBL/GenBank/DDBJ whole genome shotgun (WGS) entry which is preliminary data.</text>
</comment>
<name>A0A7C4BDN8_9CREN</name>
<proteinExistence type="predicted"/>
<dbReference type="EMBL" id="DTFF01000082">
    <property type="protein sequence ID" value="HGI88495.1"/>
    <property type="molecule type" value="Genomic_DNA"/>
</dbReference>
<accession>A0A7C4BDN8</accession>
<dbReference type="AlphaFoldDB" id="A0A7C4BDN8"/>